<name>A0A9W6ZA39_9STRA</name>
<keyword evidence="1" id="KW-0812">Transmembrane</keyword>
<feature type="transmembrane region" description="Helical" evidence="1">
    <location>
        <begin position="84"/>
        <end position="106"/>
    </location>
</feature>
<keyword evidence="1" id="KW-0472">Membrane</keyword>
<dbReference type="EMBL" id="BRXW01000367">
    <property type="protein sequence ID" value="GMH48496.1"/>
    <property type="molecule type" value="Genomic_DNA"/>
</dbReference>
<proteinExistence type="predicted"/>
<evidence type="ECO:0000313" key="4">
    <source>
        <dbReference type="Proteomes" id="UP001165122"/>
    </source>
</evidence>
<keyword evidence="4" id="KW-1185">Reference proteome</keyword>
<gene>
    <name evidence="3" type="ORF">TrLO_g4553</name>
</gene>
<feature type="transmembrane region" description="Helical" evidence="1">
    <location>
        <begin position="142"/>
        <end position="161"/>
    </location>
</feature>
<protein>
    <submittedName>
        <fullName evidence="3">Uncharacterized protein</fullName>
    </submittedName>
</protein>
<dbReference type="AlphaFoldDB" id="A0A9W6ZA39"/>
<accession>A0A9W6ZA39</accession>
<keyword evidence="2" id="KW-0732">Signal</keyword>
<dbReference type="PANTHER" id="PTHR11319:SF35">
    <property type="entry name" value="OUTER MEMBRANE PROTEIN PMPC-RELATED"/>
    <property type="match status" value="1"/>
</dbReference>
<evidence type="ECO:0000313" key="3">
    <source>
        <dbReference type="EMBL" id="GMH48496.1"/>
    </source>
</evidence>
<feature type="transmembrane region" description="Helical" evidence="1">
    <location>
        <begin position="225"/>
        <end position="247"/>
    </location>
</feature>
<comment type="caution">
    <text evidence="3">The sequence shown here is derived from an EMBL/GenBank/DDBJ whole genome shotgun (WGS) entry which is preliminary data.</text>
</comment>
<dbReference type="OrthoDB" id="27819at2759"/>
<feature type="signal peptide" evidence="2">
    <location>
        <begin position="1"/>
        <end position="17"/>
    </location>
</feature>
<feature type="chain" id="PRO_5040717907" evidence="2">
    <location>
        <begin position="18"/>
        <end position="280"/>
    </location>
</feature>
<keyword evidence="1" id="KW-1133">Transmembrane helix</keyword>
<organism evidence="3 4">
    <name type="scientific">Triparma laevis f. longispina</name>
    <dbReference type="NCBI Taxonomy" id="1714387"/>
    <lineage>
        <taxon>Eukaryota</taxon>
        <taxon>Sar</taxon>
        <taxon>Stramenopiles</taxon>
        <taxon>Ochrophyta</taxon>
        <taxon>Bolidophyceae</taxon>
        <taxon>Parmales</taxon>
        <taxon>Triparmaceae</taxon>
        <taxon>Triparma</taxon>
    </lineage>
</organism>
<evidence type="ECO:0000256" key="1">
    <source>
        <dbReference type="SAM" id="Phobius"/>
    </source>
</evidence>
<dbReference type="Proteomes" id="UP001165122">
    <property type="component" value="Unassembled WGS sequence"/>
</dbReference>
<dbReference type="PANTHER" id="PTHR11319">
    <property type="entry name" value="G PROTEIN-COUPLED RECEPTOR-RELATED"/>
    <property type="match status" value="1"/>
</dbReference>
<reference evidence="4" key="1">
    <citation type="journal article" date="2023" name="Commun. Biol.">
        <title>Genome analysis of Parmales, the sister group of diatoms, reveals the evolutionary specialization of diatoms from phago-mixotrophs to photoautotrophs.</title>
        <authorList>
            <person name="Ban H."/>
            <person name="Sato S."/>
            <person name="Yoshikawa S."/>
            <person name="Yamada K."/>
            <person name="Nakamura Y."/>
            <person name="Ichinomiya M."/>
            <person name="Sato N."/>
            <person name="Blanc-Mathieu R."/>
            <person name="Endo H."/>
            <person name="Kuwata A."/>
            <person name="Ogata H."/>
        </authorList>
    </citation>
    <scope>NUCLEOTIDE SEQUENCE [LARGE SCALE GENOMIC DNA]</scope>
    <source>
        <strain evidence="4">NIES 3700</strain>
    </source>
</reference>
<sequence>MAIIAGSFLSFAAVAWCSVKIATDRKKMMQLNVATTFFQTAELTTLVKTIASMFECFPDPESEFKSFLKSDPSVNCEPSLERTIIHIHSLALSIIVGVGFPLFSFLKIRSLRKADKLDFDSSFTSLFQFYNKRMPYFETVQFARRGLLIFVLSWFSNSPLIQAVSSLGINGGFLLLLNWTRPFVYYPTSHSKRNLFQIAEVSSTVTCLVGNTLALIGSLKMSDQTFIDVLGGVLAVTNIVFFVLFMFKCNWELEKASDKEAEWATGNRQPAMCKGPEPRR</sequence>
<evidence type="ECO:0000256" key="2">
    <source>
        <dbReference type="SAM" id="SignalP"/>
    </source>
</evidence>